<evidence type="ECO:0000259" key="10">
    <source>
        <dbReference type="PROSITE" id="PS50110"/>
    </source>
</evidence>
<keyword evidence="4" id="KW-0902">Two-component regulatory system</keyword>
<evidence type="ECO:0000256" key="8">
    <source>
        <dbReference type="PROSITE-ProRule" id="PRU00169"/>
    </source>
</evidence>
<keyword evidence="2" id="KW-0547">Nucleotide-binding</keyword>
<dbReference type="OrthoDB" id="5288224at2"/>
<dbReference type="PRINTS" id="PR01590">
    <property type="entry name" value="HTHFIS"/>
</dbReference>
<keyword evidence="12" id="KW-1185">Reference proteome</keyword>
<dbReference type="InterPro" id="IPR025662">
    <property type="entry name" value="Sigma_54_int_dom_ATP-bd_1"/>
</dbReference>
<dbReference type="Pfam" id="PF25601">
    <property type="entry name" value="AAA_lid_14"/>
    <property type="match status" value="1"/>
</dbReference>
<dbReference type="PANTHER" id="PTHR32071">
    <property type="entry name" value="TRANSCRIPTIONAL REGULATORY PROTEIN"/>
    <property type="match status" value="1"/>
</dbReference>
<evidence type="ECO:0000313" key="12">
    <source>
        <dbReference type="Proteomes" id="UP000295135"/>
    </source>
</evidence>
<dbReference type="SUPFAM" id="SSF52540">
    <property type="entry name" value="P-loop containing nucleoside triphosphate hydrolases"/>
    <property type="match status" value="1"/>
</dbReference>
<dbReference type="InterPro" id="IPR025944">
    <property type="entry name" value="Sigma_54_int_dom_CS"/>
</dbReference>
<dbReference type="InterPro" id="IPR025943">
    <property type="entry name" value="Sigma_54_int_dom_ATP-bd_2"/>
</dbReference>
<evidence type="ECO:0000256" key="4">
    <source>
        <dbReference type="ARBA" id="ARBA00023012"/>
    </source>
</evidence>
<dbReference type="Pfam" id="PF02954">
    <property type="entry name" value="HTH_8"/>
    <property type="match status" value="1"/>
</dbReference>
<evidence type="ECO:0000256" key="2">
    <source>
        <dbReference type="ARBA" id="ARBA00022741"/>
    </source>
</evidence>
<evidence type="ECO:0000313" key="11">
    <source>
        <dbReference type="EMBL" id="TCS73913.1"/>
    </source>
</evidence>
<comment type="caution">
    <text evidence="11">The sequence shown here is derived from an EMBL/GenBank/DDBJ whole genome shotgun (WGS) entry which is preliminary data.</text>
</comment>
<proteinExistence type="predicted"/>
<dbReference type="EMBL" id="SLZY01000001">
    <property type="protein sequence ID" value="TCS73913.1"/>
    <property type="molecule type" value="Genomic_DNA"/>
</dbReference>
<keyword evidence="5" id="KW-0805">Transcription regulation</keyword>
<keyword evidence="3" id="KW-0067">ATP-binding</keyword>
<keyword evidence="6" id="KW-0238">DNA-binding</keyword>
<dbReference type="InterPro" id="IPR009057">
    <property type="entry name" value="Homeodomain-like_sf"/>
</dbReference>
<dbReference type="SMART" id="SM00448">
    <property type="entry name" value="REC"/>
    <property type="match status" value="1"/>
</dbReference>
<dbReference type="RefSeq" id="WP_126459601.1">
    <property type="nucleotide sequence ID" value="NZ_AP018721.1"/>
</dbReference>
<dbReference type="InterPro" id="IPR001789">
    <property type="entry name" value="Sig_transdc_resp-reg_receiver"/>
</dbReference>
<dbReference type="PROSITE" id="PS00688">
    <property type="entry name" value="SIGMA54_INTERACT_3"/>
    <property type="match status" value="1"/>
</dbReference>
<dbReference type="Proteomes" id="UP000295135">
    <property type="component" value="Unassembled WGS sequence"/>
</dbReference>
<dbReference type="PANTHER" id="PTHR32071:SF21">
    <property type="entry name" value="TRANSCRIPTIONAL REGULATORY PROTEIN FLGR"/>
    <property type="match status" value="1"/>
</dbReference>
<dbReference type="Gene3D" id="1.10.10.60">
    <property type="entry name" value="Homeodomain-like"/>
    <property type="match status" value="1"/>
</dbReference>
<dbReference type="Gene3D" id="1.10.8.60">
    <property type="match status" value="1"/>
</dbReference>
<dbReference type="Pfam" id="PF00072">
    <property type="entry name" value="Response_reg"/>
    <property type="match status" value="1"/>
</dbReference>
<dbReference type="CDD" id="cd00009">
    <property type="entry name" value="AAA"/>
    <property type="match status" value="1"/>
</dbReference>
<feature type="modified residue" description="4-aspartylphosphate" evidence="8">
    <location>
        <position position="56"/>
    </location>
</feature>
<name>A0A4R3JYM0_9PROT</name>
<dbReference type="Gene3D" id="3.40.50.300">
    <property type="entry name" value="P-loop containing nucleotide triphosphate hydrolases"/>
    <property type="match status" value="1"/>
</dbReference>
<evidence type="ECO:0000259" key="9">
    <source>
        <dbReference type="PROSITE" id="PS50045"/>
    </source>
</evidence>
<dbReference type="PROSITE" id="PS50110">
    <property type="entry name" value="RESPONSE_REGULATORY"/>
    <property type="match status" value="1"/>
</dbReference>
<keyword evidence="1 8" id="KW-0597">Phosphoprotein</keyword>
<dbReference type="PROSITE" id="PS00676">
    <property type="entry name" value="SIGMA54_INTERACT_2"/>
    <property type="match status" value="1"/>
</dbReference>
<accession>A0A4R3JYM0</accession>
<evidence type="ECO:0000256" key="1">
    <source>
        <dbReference type="ARBA" id="ARBA00022553"/>
    </source>
</evidence>
<evidence type="ECO:0000256" key="7">
    <source>
        <dbReference type="ARBA" id="ARBA00023163"/>
    </source>
</evidence>
<evidence type="ECO:0000256" key="3">
    <source>
        <dbReference type="ARBA" id="ARBA00022840"/>
    </source>
</evidence>
<dbReference type="Gene3D" id="3.40.50.2300">
    <property type="match status" value="1"/>
</dbReference>
<feature type="domain" description="Sigma-54 factor interaction" evidence="9">
    <location>
        <begin position="132"/>
        <end position="361"/>
    </location>
</feature>
<dbReference type="InterPro" id="IPR027417">
    <property type="entry name" value="P-loop_NTPase"/>
</dbReference>
<dbReference type="Pfam" id="PF00158">
    <property type="entry name" value="Sigma54_activat"/>
    <property type="match status" value="1"/>
</dbReference>
<dbReference type="InterPro" id="IPR003593">
    <property type="entry name" value="AAA+_ATPase"/>
</dbReference>
<evidence type="ECO:0000256" key="5">
    <source>
        <dbReference type="ARBA" id="ARBA00023015"/>
    </source>
</evidence>
<dbReference type="InterPro" id="IPR011006">
    <property type="entry name" value="CheY-like_superfamily"/>
</dbReference>
<dbReference type="GO" id="GO:0043565">
    <property type="term" value="F:sequence-specific DNA binding"/>
    <property type="evidence" value="ECO:0007669"/>
    <property type="project" value="InterPro"/>
</dbReference>
<organism evidence="11 12">
    <name type="scientific">Sulfuritortus calidifontis</name>
    <dbReference type="NCBI Taxonomy" id="1914471"/>
    <lineage>
        <taxon>Bacteria</taxon>
        <taxon>Pseudomonadati</taxon>
        <taxon>Pseudomonadota</taxon>
        <taxon>Betaproteobacteria</taxon>
        <taxon>Nitrosomonadales</taxon>
        <taxon>Thiobacillaceae</taxon>
        <taxon>Sulfuritortus</taxon>
    </lineage>
</organism>
<dbReference type="PROSITE" id="PS50045">
    <property type="entry name" value="SIGMA54_INTERACT_4"/>
    <property type="match status" value="1"/>
</dbReference>
<dbReference type="AlphaFoldDB" id="A0A4R3JYM0"/>
<evidence type="ECO:0000256" key="6">
    <source>
        <dbReference type="ARBA" id="ARBA00023125"/>
    </source>
</evidence>
<dbReference type="GO" id="GO:0005524">
    <property type="term" value="F:ATP binding"/>
    <property type="evidence" value="ECO:0007669"/>
    <property type="project" value="UniProtKB-KW"/>
</dbReference>
<dbReference type="SUPFAM" id="SSF52172">
    <property type="entry name" value="CheY-like"/>
    <property type="match status" value="1"/>
</dbReference>
<dbReference type="GO" id="GO:0006355">
    <property type="term" value="P:regulation of DNA-templated transcription"/>
    <property type="evidence" value="ECO:0007669"/>
    <property type="project" value="InterPro"/>
</dbReference>
<dbReference type="SMART" id="SM00382">
    <property type="entry name" value="AAA"/>
    <property type="match status" value="1"/>
</dbReference>
<dbReference type="InterPro" id="IPR002078">
    <property type="entry name" value="Sigma_54_int"/>
</dbReference>
<feature type="domain" description="Response regulatory" evidence="10">
    <location>
        <begin position="7"/>
        <end position="121"/>
    </location>
</feature>
<keyword evidence="7" id="KW-0804">Transcription</keyword>
<reference evidence="11 12" key="1">
    <citation type="submission" date="2019-03" db="EMBL/GenBank/DDBJ databases">
        <title>Genomic Encyclopedia of Type Strains, Phase IV (KMG-IV): sequencing the most valuable type-strain genomes for metagenomic binning, comparative biology and taxonomic classification.</title>
        <authorList>
            <person name="Goeker M."/>
        </authorList>
    </citation>
    <scope>NUCLEOTIDE SEQUENCE [LARGE SCALE GENOMIC DNA]</scope>
    <source>
        <strain evidence="11 12">DSM 103923</strain>
    </source>
</reference>
<dbReference type="FunFam" id="3.40.50.300:FF:000006">
    <property type="entry name" value="DNA-binding transcriptional regulator NtrC"/>
    <property type="match status" value="1"/>
</dbReference>
<sequence length="440" mass="48134">MSARQPKLLVVEDDAALLEALTDTLNLAGYQVDTAANAEAALALLRRETPGLVLTDVQMPGMDGHGLLKSIKAASPGLPVVLMTAYGQIEKAVEAMRDGAADYLPKPFEPDRLLAVVARYLRPVQETGGEALIAEDPASRAVLDLARRVAATDATVLLTGESGVGKEVYARFLHRHSNRAKGPFVAVNCAAIPENLLEATLFGYEKGAFTGATGSQPGKFEQAQGGTLLLDEITELPLHLQAKLLRVLQEREAERVGGRSPVQLDVRVIAASNRDLEETVRLGRFRDDLYYRLNVFPLEIPPLRERPKDILPLAEHFLERFAATVGRSRMRFSAAARAELTGYDWPGNIRELGNVVQRAMILAPAEEIGPEHLMLPRSIPRPAAAEVGGKAIKDVERDMILQTLERCGGSRKQAAEELGISERTLRYKLQRYRAETGEDI</sequence>
<dbReference type="GO" id="GO:0000160">
    <property type="term" value="P:phosphorelay signal transduction system"/>
    <property type="evidence" value="ECO:0007669"/>
    <property type="project" value="UniProtKB-KW"/>
</dbReference>
<protein>
    <submittedName>
        <fullName evidence="11">Two-component system response regulator FlrC</fullName>
    </submittedName>
</protein>
<dbReference type="InterPro" id="IPR002197">
    <property type="entry name" value="HTH_Fis"/>
</dbReference>
<dbReference type="PROSITE" id="PS00675">
    <property type="entry name" value="SIGMA54_INTERACT_1"/>
    <property type="match status" value="1"/>
</dbReference>
<gene>
    <name evidence="11" type="ORF">EDC61_101135</name>
</gene>
<dbReference type="FunFam" id="3.40.50.2300:FF:000018">
    <property type="entry name" value="DNA-binding transcriptional regulator NtrC"/>
    <property type="match status" value="1"/>
</dbReference>
<dbReference type="InterPro" id="IPR058031">
    <property type="entry name" value="AAA_lid_NorR"/>
</dbReference>
<dbReference type="SUPFAM" id="SSF46689">
    <property type="entry name" value="Homeodomain-like"/>
    <property type="match status" value="1"/>
</dbReference>